<dbReference type="VEuPathDB" id="VectorBase:PPAPM1_005202"/>
<feature type="compositionally biased region" description="Low complexity" evidence="1">
    <location>
        <begin position="9"/>
        <end position="23"/>
    </location>
</feature>
<organism evidence="2 3">
    <name type="scientific">Phlebotomus papatasi</name>
    <name type="common">Sandfly</name>
    <dbReference type="NCBI Taxonomy" id="29031"/>
    <lineage>
        <taxon>Eukaryota</taxon>
        <taxon>Metazoa</taxon>
        <taxon>Ecdysozoa</taxon>
        <taxon>Arthropoda</taxon>
        <taxon>Hexapoda</taxon>
        <taxon>Insecta</taxon>
        <taxon>Pterygota</taxon>
        <taxon>Neoptera</taxon>
        <taxon>Endopterygota</taxon>
        <taxon>Diptera</taxon>
        <taxon>Nematocera</taxon>
        <taxon>Psychodoidea</taxon>
        <taxon>Psychodidae</taxon>
        <taxon>Phlebotomus</taxon>
        <taxon>Phlebotomus</taxon>
    </lineage>
</organism>
<keyword evidence="3" id="KW-1185">Reference proteome</keyword>
<dbReference type="VEuPathDB" id="VectorBase:PPAI006680"/>
<evidence type="ECO:0000256" key="1">
    <source>
        <dbReference type="SAM" id="MobiDB-lite"/>
    </source>
</evidence>
<protein>
    <submittedName>
        <fullName evidence="2">Uncharacterized protein</fullName>
    </submittedName>
</protein>
<evidence type="ECO:0000313" key="3">
    <source>
        <dbReference type="Proteomes" id="UP000092462"/>
    </source>
</evidence>
<feature type="region of interest" description="Disordered" evidence="1">
    <location>
        <begin position="1"/>
        <end position="33"/>
    </location>
</feature>
<dbReference type="EMBL" id="AJVK01058576">
    <property type="status" value="NOT_ANNOTATED_CDS"/>
    <property type="molecule type" value="Genomic_DNA"/>
</dbReference>
<reference evidence="2" key="1">
    <citation type="submission" date="2022-08" db="UniProtKB">
        <authorList>
            <consortium name="EnsemblMetazoa"/>
        </authorList>
    </citation>
    <scope>IDENTIFICATION</scope>
    <source>
        <strain evidence="2">Israel</strain>
    </source>
</reference>
<accession>A0A1B0DF71</accession>
<proteinExistence type="predicted"/>
<dbReference type="AlphaFoldDB" id="A0A1B0DF71"/>
<dbReference type="EnsemblMetazoa" id="PPAI006680-RA">
    <property type="protein sequence ID" value="PPAI006680-PA"/>
    <property type="gene ID" value="PPAI006680"/>
</dbReference>
<evidence type="ECO:0000313" key="2">
    <source>
        <dbReference type="EnsemblMetazoa" id="PPAI006680-PA"/>
    </source>
</evidence>
<sequence length="237" mass="27251">QFPVKNVGSWSASTSPARSPSPARNGPHGDAAHRRNRRNYLQYQYQCPLYGTTNLCQRSRSPSPARLKEMRDRYRLLDDEMGGTHHVQLSYPVLVPGRRQLPPIPSKPTTLQLKTTNINFPKLSASPTHNFHSTPHSVHSLPHPRDFPRDQREFYYAGRERERLRHGRDYDLRNRKEMVSDSDLTFHRLEYHAPLSFEQALAIGRTGRALPSPVLNGYKPKGGLHARHSDSDEEDWC</sequence>
<name>A0A1B0DF71_PHLPP</name>
<dbReference type="Proteomes" id="UP000092462">
    <property type="component" value="Unassembled WGS sequence"/>
</dbReference>